<protein>
    <submittedName>
        <fullName evidence="1">Uncharacterized protein</fullName>
    </submittedName>
</protein>
<organism evidence="2">
    <name type="scientific">Perkinsus marinus (strain ATCC 50983 / TXsc)</name>
    <dbReference type="NCBI Taxonomy" id="423536"/>
    <lineage>
        <taxon>Eukaryota</taxon>
        <taxon>Sar</taxon>
        <taxon>Alveolata</taxon>
        <taxon>Perkinsozoa</taxon>
        <taxon>Perkinsea</taxon>
        <taxon>Perkinsida</taxon>
        <taxon>Perkinsidae</taxon>
        <taxon>Perkinsus</taxon>
    </lineage>
</organism>
<proteinExistence type="predicted"/>
<evidence type="ECO:0000313" key="1">
    <source>
        <dbReference type="EMBL" id="EER17550.1"/>
    </source>
</evidence>
<dbReference type="RefSeq" id="XP_002785754.1">
    <property type="nucleotide sequence ID" value="XM_002785708.1"/>
</dbReference>
<evidence type="ECO:0000313" key="2">
    <source>
        <dbReference type="Proteomes" id="UP000007800"/>
    </source>
</evidence>
<reference evidence="1 2" key="1">
    <citation type="submission" date="2008-07" db="EMBL/GenBank/DDBJ databases">
        <authorList>
            <person name="El-Sayed N."/>
            <person name="Caler E."/>
            <person name="Inman J."/>
            <person name="Amedeo P."/>
            <person name="Hass B."/>
            <person name="Wortman J."/>
        </authorList>
    </citation>
    <scope>NUCLEOTIDE SEQUENCE [LARGE SCALE GENOMIC DNA]</scope>
    <source>
        <strain evidence="2">ATCC 50983 / TXsc</strain>
    </source>
</reference>
<dbReference type="Proteomes" id="UP000007800">
    <property type="component" value="Unassembled WGS sequence"/>
</dbReference>
<dbReference type="InParanoid" id="C5KDB7"/>
<dbReference type="AlphaFoldDB" id="C5KDB7"/>
<dbReference type="GeneID" id="9062888"/>
<gene>
    <name evidence="1" type="ORF">Pmar_PMAR008112</name>
</gene>
<sequence>MGILLVISYKELGRDSDPNEDGTEGPDMILRMFKASCVYIAREVAAGFTVVLNPSHTLILGSDSAFTRPKPVLWISKEAQRTSKLSPGRGVRVDPPRGPHKGINKHAVDKIAGLGDIELVAKFITTFFGKASEYICSAALKKQSVDIDFHPVGRLTIDSTTASLAFEAIEHDYANVALQETSDPLVEK</sequence>
<name>C5KDB7_PERM5</name>
<keyword evidence="2" id="KW-1185">Reference proteome</keyword>
<accession>C5KDB7</accession>
<dbReference type="EMBL" id="GG672055">
    <property type="protein sequence ID" value="EER17550.1"/>
    <property type="molecule type" value="Genomic_DNA"/>
</dbReference>